<gene>
    <name evidence="3" type="ORF">P0Y56_12155</name>
</gene>
<evidence type="ECO:0000313" key="3">
    <source>
        <dbReference type="EMBL" id="WEK45778.1"/>
    </source>
</evidence>
<dbReference type="KEGG" id="acob:P0Y56_12155"/>
<protein>
    <submittedName>
        <fullName evidence="3">PQQ-dependent sugar dehydrogenase</fullName>
    </submittedName>
</protein>
<dbReference type="Pfam" id="PF07995">
    <property type="entry name" value="GSDH"/>
    <property type="match status" value="1"/>
</dbReference>
<feature type="domain" description="Glucose/Sorbosone dehydrogenase" evidence="2">
    <location>
        <begin position="78"/>
        <end position="424"/>
    </location>
</feature>
<reference evidence="3" key="1">
    <citation type="submission" date="2023-03" db="EMBL/GenBank/DDBJ databases">
        <title>Andean soil-derived lignocellulolytic bacterial consortium as a source of novel taxa and putative plastic-active enzymes.</title>
        <authorList>
            <person name="Diaz-Garcia L."/>
            <person name="Chuvochina M."/>
            <person name="Feuerriegel G."/>
            <person name="Bunk B."/>
            <person name="Sproer C."/>
            <person name="Streit W.R."/>
            <person name="Rodriguez L.M."/>
            <person name="Overmann J."/>
            <person name="Jimenez D.J."/>
        </authorList>
    </citation>
    <scope>NUCLEOTIDE SEQUENCE</scope>
    <source>
        <strain evidence="3">MAG 26</strain>
    </source>
</reference>
<dbReference type="SUPFAM" id="SSF50952">
    <property type="entry name" value="Soluble quinoprotein glucose dehydrogenase"/>
    <property type="match status" value="1"/>
</dbReference>
<dbReference type="InterPro" id="IPR011042">
    <property type="entry name" value="6-blade_b-propeller_TolB-like"/>
</dbReference>
<accession>A0AAJ5X3G1</accession>
<sequence length="429" mass="46087">MRRVIALALGTALAIGGSAALAQDGGAAPAAAPPAVPAAAPAAAPAPSPFLATPLGAGPWDYQTEKNKIHVEVVTKGLDHPWGMAFLPNGDMLVTERPGRLRIVSKAGVLDPTPIAGLPAIFAQGIAGLMDVALHPQFAKNRLIYVTYTKPSPTDPKSTTLAVMRAKWDGSHQLTDVKDIFVADTWYGQDPLPQRCCGQGPPTGSYGGRMAFDGDGFLFVTSGDRNYGEMVQKTDNDFGKILRLNDDGSIPKDNPYVGDKDYKPEIWTIGHRNPTGLTIDPEFGEMWETEFGPHGGDEVNRIQRGANYGWIDVTQGQHYDKTPAKGVKGVSGMTDPLIVWLPESANPGNLTFYHGKRLPGWDGSLFIAMMSKSLIRAEIGANGDPSGKQEKLLEDLKQRLRDVRQGPDGNLYVLTDEKDGALLRIAPGK</sequence>
<dbReference type="AlphaFoldDB" id="A0AAJ5X3G1"/>
<dbReference type="InterPro" id="IPR012938">
    <property type="entry name" value="Glc/Sorbosone_DH"/>
</dbReference>
<evidence type="ECO:0000259" key="2">
    <source>
        <dbReference type="Pfam" id="PF07995"/>
    </source>
</evidence>
<proteinExistence type="predicted"/>
<dbReference type="PANTHER" id="PTHR19328:SF75">
    <property type="entry name" value="ALDOSE SUGAR DEHYDROGENASE YLII"/>
    <property type="match status" value="1"/>
</dbReference>
<evidence type="ECO:0000256" key="1">
    <source>
        <dbReference type="SAM" id="SignalP"/>
    </source>
</evidence>
<dbReference type="Gene3D" id="2.120.10.30">
    <property type="entry name" value="TolB, C-terminal domain"/>
    <property type="match status" value="1"/>
</dbReference>
<feature type="chain" id="PRO_5042541450" evidence="1">
    <location>
        <begin position="23"/>
        <end position="429"/>
    </location>
</feature>
<dbReference type="PANTHER" id="PTHR19328">
    <property type="entry name" value="HEDGEHOG-INTERACTING PROTEIN"/>
    <property type="match status" value="1"/>
</dbReference>
<dbReference type="EMBL" id="CP119316">
    <property type="protein sequence ID" value="WEK45778.1"/>
    <property type="molecule type" value="Genomic_DNA"/>
</dbReference>
<feature type="signal peptide" evidence="1">
    <location>
        <begin position="1"/>
        <end position="22"/>
    </location>
</feature>
<dbReference type="InterPro" id="IPR011041">
    <property type="entry name" value="Quinoprot_gluc/sorb_DH_b-prop"/>
</dbReference>
<dbReference type="Proteomes" id="UP001218362">
    <property type="component" value="Chromosome"/>
</dbReference>
<keyword evidence="1" id="KW-0732">Signal</keyword>
<evidence type="ECO:0000313" key="4">
    <source>
        <dbReference type="Proteomes" id="UP001218362"/>
    </source>
</evidence>
<organism evidence="3 4">
    <name type="scientific">Candidatus Andeanibacterium colombiense</name>
    <dbReference type="NCBI Taxonomy" id="3121345"/>
    <lineage>
        <taxon>Bacteria</taxon>
        <taxon>Pseudomonadati</taxon>
        <taxon>Pseudomonadota</taxon>
        <taxon>Alphaproteobacteria</taxon>
        <taxon>Sphingomonadales</taxon>
        <taxon>Sphingomonadaceae</taxon>
        <taxon>Candidatus Andeanibacterium</taxon>
    </lineage>
</organism>
<name>A0AAJ5X3G1_9SPHN</name>